<dbReference type="AlphaFoldDB" id="A0A931N2H3"/>
<evidence type="ECO:0000313" key="3">
    <source>
        <dbReference type="Proteomes" id="UP000655751"/>
    </source>
</evidence>
<keyword evidence="3" id="KW-1185">Reference proteome</keyword>
<feature type="transmembrane region" description="Helical" evidence="1">
    <location>
        <begin position="69"/>
        <end position="89"/>
    </location>
</feature>
<keyword evidence="1" id="KW-0472">Membrane</keyword>
<proteinExistence type="predicted"/>
<dbReference type="EMBL" id="JADMLG010000004">
    <property type="protein sequence ID" value="MBH0776914.1"/>
    <property type="molecule type" value="Genomic_DNA"/>
</dbReference>
<keyword evidence="1" id="KW-0812">Transmembrane</keyword>
<reference evidence="2" key="1">
    <citation type="submission" date="2020-11" db="EMBL/GenBank/DDBJ databases">
        <title>Nocardia NEAU-351.nov., a novel actinomycete isolated from the cow dung.</title>
        <authorList>
            <person name="Zhang X."/>
        </authorList>
    </citation>
    <scope>NUCLEOTIDE SEQUENCE</scope>
    <source>
        <strain evidence="2">NEAU-351</strain>
    </source>
</reference>
<protein>
    <submittedName>
        <fullName evidence="2">Uncharacterized protein</fullName>
    </submittedName>
</protein>
<sequence>MAFGDRTRADGTARIFGEPYETADGSTVITASSVHDLAGDCGYSVVPLGIFVIRGGEVTWKAADTTSRAALFGELIGLVTGVIATLALLRRPPWPDLSAKVMTAKVTALFSGRAAN</sequence>
<dbReference type="RefSeq" id="WP_196149266.1">
    <property type="nucleotide sequence ID" value="NZ_JADMLG010000004.1"/>
</dbReference>
<name>A0A931N2H3_9NOCA</name>
<accession>A0A931N2H3</accession>
<comment type="caution">
    <text evidence="2">The sequence shown here is derived from an EMBL/GenBank/DDBJ whole genome shotgun (WGS) entry which is preliminary data.</text>
</comment>
<evidence type="ECO:0000313" key="2">
    <source>
        <dbReference type="EMBL" id="MBH0776914.1"/>
    </source>
</evidence>
<gene>
    <name evidence="2" type="ORF">IT779_11530</name>
</gene>
<dbReference type="Proteomes" id="UP000655751">
    <property type="component" value="Unassembled WGS sequence"/>
</dbReference>
<organism evidence="2 3">
    <name type="scientific">Nocardia bovistercoris</name>
    <dbReference type="NCBI Taxonomy" id="2785916"/>
    <lineage>
        <taxon>Bacteria</taxon>
        <taxon>Bacillati</taxon>
        <taxon>Actinomycetota</taxon>
        <taxon>Actinomycetes</taxon>
        <taxon>Mycobacteriales</taxon>
        <taxon>Nocardiaceae</taxon>
        <taxon>Nocardia</taxon>
    </lineage>
</organism>
<evidence type="ECO:0000256" key="1">
    <source>
        <dbReference type="SAM" id="Phobius"/>
    </source>
</evidence>
<keyword evidence="1" id="KW-1133">Transmembrane helix</keyword>